<dbReference type="Gene3D" id="3.50.50.60">
    <property type="entry name" value="FAD/NAD(P)-binding domain"/>
    <property type="match status" value="1"/>
</dbReference>
<dbReference type="PANTHER" id="PTHR42877:SF10">
    <property type="entry name" value="L-ORNITHINE N(5)-OXYGENASE"/>
    <property type="match status" value="1"/>
</dbReference>
<organism evidence="2 3">
    <name type="scientific">Fusarium redolens</name>
    <dbReference type="NCBI Taxonomy" id="48865"/>
    <lineage>
        <taxon>Eukaryota</taxon>
        <taxon>Fungi</taxon>
        <taxon>Dikarya</taxon>
        <taxon>Ascomycota</taxon>
        <taxon>Pezizomycotina</taxon>
        <taxon>Sordariomycetes</taxon>
        <taxon>Hypocreomycetidae</taxon>
        <taxon>Hypocreales</taxon>
        <taxon>Nectriaceae</taxon>
        <taxon>Fusarium</taxon>
        <taxon>Fusarium redolens species complex</taxon>
    </lineage>
</organism>
<evidence type="ECO:0008006" key="4">
    <source>
        <dbReference type="Google" id="ProtNLM"/>
    </source>
</evidence>
<evidence type="ECO:0000313" key="2">
    <source>
        <dbReference type="EMBL" id="KAH7205161.1"/>
    </source>
</evidence>
<dbReference type="EMBL" id="JAGMUX010000039">
    <property type="protein sequence ID" value="KAH7205161.1"/>
    <property type="molecule type" value="Genomic_DNA"/>
</dbReference>
<dbReference type="AlphaFoldDB" id="A0A9P9JSQ5"/>
<comment type="similarity">
    <text evidence="1">Belongs to the FAD-binding monooxygenase family.</text>
</comment>
<dbReference type="OrthoDB" id="74360at2759"/>
<name>A0A9P9JSQ5_FUSRE</name>
<gene>
    <name evidence="2" type="ORF">BKA55DRAFT_466436</name>
</gene>
<feature type="non-terminal residue" evidence="2">
    <location>
        <position position="1"/>
    </location>
</feature>
<feature type="non-terminal residue" evidence="2">
    <location>
        <position position="183"/>
    </location>
</feature>
<dbReference type="InterPro" id="IPR036188">
    <property type="entry name" value="FAD/NAD-bd_sf"/>
</dbReference>
<dbReference type="PANTHER" id="PTHR42877">
    <property type="entry name" value="L-ORNITHINE N(5)-MONOOXYGENASE-RELATED"/>
    <property type="match status" value="1"/>
</dbReference>
<evidence type="ECO:0000313" key="3">
    <source>
        <dbReference type="Proteomes" id="UP000720189"/>
    </source>
</evidence>
<evidence type="ECO:0000256" key="1">
    <source>
        <dbReference type="ARBA" id="ARBA00010139"/>
    </source>
</evidence>
<reference evidence="2" key="1">
    <citation type="journal article" date="2021" name="Nat. Commun.">
        <title>Genetic determinants of endophytism in the Arabidopsis root mycobiome.</title>
        <authorList>
            <person name="Mesny F."/>
            <person name="Miyauchi S."/>
            <person name="Thiergart T."/>
            <person name="Pickel B."/>
            <person name="Atanasova L."/>
            <person name="Karlsson M."/>
            <person name="Huettel B."/>
            <person name="Barry K.W."/>
            <person name="Haridas S."/>
            <person name="Chen C."/>
            <person name="Bauer D."/>
            <person name="Andreopoulos W."/>
            <person name="Pangilinan J."/>
            <person name="LaButti K."/>
            <person name="Riley R."/>
            <person name="Lipzen A."/>
            <person name="Clum A."/>
            <person name="Drula E."/>
            <person name="Henrissat B."/>
            <person name="Kohler A."/>
            <person name="Grigoriev I.V."/>
            <person name="Martin F.M."/>
            <person name="Hacquard S."/>
        </authorList>
    </citation>
    <scope>NUCLEOTIDE SEQUENCE</scope>
    <source>
        <strain evidence="2">MPI-CAGE-AT-0023</strain>
    </source>
</reference>
<accession>A0A9P9JSQ5</accession>
<protein>
    <recommendedName>
        <fullName evidence="4">Monooxygenase</fullName>
    </recommendedName>
</protein>
<proteinExistence type="inferred from homology"/>
<dbReference type="Proteomes" id="UP000720189">
    <property type="component" value="Unassembled WGS sequence"/>
</dbReference>
<keyword evidence="3" id="KW-1185">Reference proteome</keyword>
<dbReference type="RefSeq" id="XP_046040933.1">
    <property type="nucleotide sequence ID" value="XM_046186112.1"/>
</dbReference>
<dbReference type="GeneID" id="70216066"/>
<dbReference type="InterPro" id="IPR051209">
    <property type="entry name" value="FAD-bind_Monooxygenase_sf"/>
</dbReference>
<dbReference type="SUPFAM" id="SSF51905">
    <property type="entry name" value="FAD/NAD(P)-binding domain"/>
    <property type="match status" value="1"/>
</dbReference>
<sequence>LTNEQALRIVENGIETNRGFVEADIIMLANGFSTNTFLEGVEVVRREETLTQHWESFGGAEAYNCSAMSGFPNFFMLLGPNSITGHTSAIMAVENSVNFVLRILKPILGSPNGVVEFDRDAEERYVNRIQNDLSKTVWNSGCQSWYIQPHSENNRVWNAMLYPYSQGYLWYRSLFPVWSDWKI</sequence>
<comment type="caution">
    <text evidence="2">The sequence shown here is derived from an EMBL/GenBank/DDBJ whole genome shotgun (WGS) entry which is preliminary data.</text>
</comment>